<dbReference type="InterPro" id="IPR011017">
    <property type="entry name" value="TRASH_dom"/>
</dbReference>
<dbReference type="eggNOG" id="COG3350">
    <property type="taxonomic scope" value="Bacteria"/>
</dbReference>
<organism evidence="3 4">
    <name type="scientific">Desulfurivibrio alkaliphilus (strain DSM 19089 / UNIQEM U267 / AHT2)</name>
    <dbReference type="NCBI Taxonomy" id="589865"/>
    <lineage>
        <taxon>Bacteria</taxon>
        <taxon>Pseudomonadati</taxon>
        <taxon>Thermodesulfobacteriota</taxon>
        <taxon>Desulfobulbia</taxon>
        <taxon>Desulfobulbales</taxon>
        <taxon>Desulfobulbaceae</taxon>
        <taxon>Desulfurivibrio</taxon>
    </lineage>
</organism>
<gene>
    <name evidence="3" type="ordered locus">DaAHT2_2220</name>
</gene>
<reference evidence="4" key="1">
    <citation type="submission" date="2010-02" db="EMBL/GenBank/DDBJ databases">
        <title>Complete sequence of Desulfurivibrio alkaliphilus AHT2.</title>
        <authorList>
            <consortium name="US DOE Joint Genome Institute"/>
            <person name="Pitluck S."/>
            <person name="Chertkov O."/>
            <person name="Detter J.C."/>
            <person name="Han C."/>
            <person name="Tapia R."/>
            <person name="Larimer F."/>
            <person name="Land M."/>
            <person name="Hauser L."/>
            <person name="Kyrpides N."/>
            <person name="Mikhailova N."/>
            <person name="Sorokin D.Y."/>
            <person name="Muyzer G."/>
            <person name="Woyke T."/>
        </authorList>
    </citation>
    <scope>NUCLEOTIDE SEQUENCE [LARGE SCALE GENOMIC DNA]</scope>
    <source>
        <strain evidence="4">DSM 19089 / UNIQEM U267 / AHT2</strain>
    </source>
</reference>
<protein>
    <submittedName>
        <fullName evidence="3">TRASH domain protein</fullName>
    </submittedName>
</protein>
<keyword evidence="4" id="KW-1185">Reference proteome</keyword>
<keyword evidence="1" id="KW-0812">Transmembrane</keyword>
<keyword evidence="1" id="KW-0472">Membrane</keyword>
<proteinExistence type="predicted"/>
<dbReference type="Proteomes" id="UP000001508">
    <property type="component" value="Chromosome"/>
</dbReference>
<dbReference type="RefSeq" id="WP_013164399.1">
    <property type="nucleotide sequence ID" value="NC_014216.1"/>
</dbReference>
<dbReference type="HOGENOM" id="CLU_168222_0_0_7"/>
<feature type="domain" description="TRASH" evidence="2">
    <location>
        <begin position="47"/>
        <end position="84"/>
    </location>
</feature>
<name>D6Z6C0_DESAT</name>
<feature type="transmembrane region" description="Helical" evidence="1">
    <location>
        <begin position="6"/>
        <end position="23"/>
    </location>
</feature>
<dbReference type="InParanoid" id="D6Z6C0"/>
<keyword evidence="1" id="KW-1133">Transmembrane helix</keyword>
<dbReference type="KEGG" id="dak:DaAHT2_2220"/>
<evidence type="ECO:0000259" key="2">
    <source>
        <dbReference type="SMART" id="SM00746"/>
    </source>
</evidence>
<dbReference type="AlphaFoldDB" id="D6Z6C0"/>
<dbReference type="OrthoDB" id="3078737at2"/>
<evidence type="ECO:0000313" key="4">
    <source>
        <dbReference type="Proteomes" id="UP000001508"/>
    </source>
</evidence>
<evidence type="ECO:0000313" key="3">
    <source>
        <dbReference type="EMBL" id="ADH86885.1"/>
    </source>
</evidence>
<dbReference type="EMBL" id="CP001940">
    <property type="protein sequence ID" value="ADH86885.1"/>
    <property type="molecule type" value="Genomic_DNA"/>
</dbReference>
<dbReference type="SMART" id="SM00746">
    <property type="entry name" value="TRASH"/>
    <property type="match status" value="1"/>
</dbReference>
<sequence>MHPIKIIILLVLGYLLYRLYMAGRKKRLAAEAEQGQPAALNDVLEQDPSCGTYVPRGQALRHRRGEREFFFCSEKCRQAFINNNDGG</sequence>
<dbReference type="STRING" id="589865.DaAHT2_2220"/>
<accession>D6Z6C0</accession>
<evidence type="ECO:0000256" key="1">
    <source>
        <dbReference type="SAM" id="Phobius"/>
    </source>
</evidence>